<dbReference type="Gene3D" id="2.60.40.10">
    <property type="entry name" value="Immunoglobulins"/>
    <property type="match status" value="1"/>
</dbReference>
<dbReference type="Gene3D" id="3.40.50.410">
    <property type="entry name" value="von Willebrand factor, type A domain"/>
    <property type="match status" value="1"/>
</dbReference>
<dbReference type="SUPFAM" id="SSF53300">
    <property type="entry name" value="vWA-like"/>
    <property type="match status" value="1"/>
</dbReference>
<evidence type="ECO:0000313" key="4">
    <source>
        <dbReference type="EMBL" id="HCO25648.1"/>
    </source>
</evidence>
<dbReference type="InterPro" id="IPR011933">
    <property type="entry name" value="Double_TM_dom"/>
</dbReference>
<reference evidence="4 5" key="1">
    <citation type="journal article" date="2018" name="Nat. Biotechnol.">
        <title>A standardized bacterial taxonomy based on genome phylogeny substantially revises the tree of life.</title>
        <authorList>
            <person name="Parks D.H."/>
            <person name="Chuvochina M."/>
            <person name="Waite D.W."/>
            <person name="Rinke C."/>
            <person name="Skarshewski A."/>
            <person name="Chaumeil P.A."/>
            <person name="Hugenholtz P."/>
        </authorList>
    </citation>
    <scope>NUCLEOTIDE SEQUENCE [LARGE SCALE GENOMIC DNA]</scope>
    <source>
        <strain evidence="4">UBA9375</strain>
    </source>
</reference>
<protein>
    <recommendedName>
        <fullName evidence="6">VWFA domain-containing protein</fullName>
    </recommendedName>
</protein>
<dbReference type="EMBL" id="DQAY01000133">
    <property type="protein sequence ID" value="HCO25648.1"/>
    <property type="molecule type" value="Genomic_DNA"/>
</dbReference>
<keyword evidence="1" id="KW-1133">Transmembrane helix</keyword>
<dbReference type="PANTHER" id="PTHR37464:SF1">
    <property type="entry name" value="BLL2463 PROTEIN"/>
    <property type="match status" value="1"/>
</dbReference>
<evidence type="ECO:0000313" key="5">
    <source>
        <dbReference type="Proteomes" id="UP000263642"/>
    </source>
</evidence>
<dbReference type="Pfam" id="PF07584">
    <property type="entry name" value="BatA"/>
    <property type="match status" value="1"/>
</dbReference>
<feature type="domain" description="Aerotolerance regulator N-terminal" evidence="2">
    <location>
        <begin position="17"/>
        <end position="80"/>
    </location>
</feature>
<comment type="caution">
    <text evidence="4">The sequence shown here is derived from an EMBL/GenBank/DDBJ whole genome shotgun (WGS) entry which is preliminary data.</text>
</comment>
<evidence type="ECO:0008006" key="6">
    <source>
        <dbReference type="Google" id="ProtNLM"/>
    </source>
</evidence>
<feature type="domain" description="VWFA" evidence="3">
    <location>
        <begin position="101"/>
        <end position="212"/>
    </location>
</feature>
<dbReference type="InterPro" id="IPR024163">
    <property type="entry name" value="Aerotolerance_reg_N"/>
</dbReference>
<evidence type="ECO:0000256" key="1">
    <source>
        <dbReference type="SAM" id="Phobius"/>
    </source>
</evidence>
<dbReference type="Gene3D" id="3.40.50.880">
    <property type="match status" value="1"/>
</dbReference>
<feature type="transmembrane region" description="Helical" evidence="1">
    <location>
        <begin position="12"/>
        <end position="31"/>
    </location>
</feature>
<keyword evidence="1" id="KW-0472">Membrane</keyword>
<dbReference type="AlphaFoldDB" id="A0A3D3RC14"/>
<evidence type="ECO:0000259" key="3">
    <source>
        <dbReference type="Pfam" id="PF13519"/>
    </source>
</evidence>
<dbReference type="SUPFAM" id="SSF52317">
    <property type="entry name" value="Class I glutamine amidotransferase-like"/>
    <property type="match status" value="1"/>
</dbReference>
<dbReference type="InterPro" id="IPR002035">
    <property type="entry name" value="VWF_A"/>
</dbReference>
<organism evidence="4 5">
    <name type="scientific">Gimesia maris</name>
    <dbReference type="NCBI Taxonomy" id="122"/>
    <lineage>
        <taxon>Bacteria</taxon>
        <taxon>Pseudomonadati</taxon>
        <taxon>Planctomycetota</taxon>
        <taxon>Planctomycetia</taxon>
        <taxon>Planctomycetales</taxon>
        <taxon>Planctomycetaceae</taxon>
        <taxon>Gimesia</taxon>
    </lineage>
</organism>
<feature type="transmembrane region" description="Helical" evidence="1">
    <location>
        <begin position="63"/>
        <end position="85"/>
    </location>
</feature>
<evidence type="ECO:0000259" key="2">
    <source>
        <dbReference type="Pfam" id="PF07584"/>
    </source>
</evidence>
<name>A0A3D3RC14_9PLAN</name>
<dbReference type="InterPro" id="IPR013783">
    <property type="entry name" value="Ig-like_fold"/>
</dbReference>
<proteinExistence type="predicted"/>
<accession>A0A3D3RC14</accession>
<keyword evidence="1" id="KW-0812">Transmembrane</keyword>
<dbReference type="InterPro" id="IPR036465">
    <property type="entry name" value="vWFA_dom_sf"/>
</dbReference>
<dbReference type="Pfam" id="PF13519">
    <property type="entry name" value="VWA_2"/>
    <property type="match status" value="1"/>
</dbReference>
<dbReference type="NCBIfam" id="TIGR02226">
    <property type="entry name" value="two_anch"/>
    <property type="match status" value="1"/>
</dbReference>
<dbReference type="InterPro" id="IPR029062">
    <property type="entry name" value="Class_I_gatase-like"/>
</dbReference>
<sequence length="755" mass="83996">MEAWLTQHFVNSALVSTGALMIAAPIIIHLINRFQYKRVQFAAMEFLLQSQQTNQRRVLIEQLLLLLLRIILIICLLLLIGRLILDPTQMSMFHGAKSHHVIVLDDSGSMRNAWGEQTGFQEGLQVIRKIASEGANRPNTEKFSLIVLSRADAPLFLQRDINEELINELDAKLSNLNCSHQSLDLNQGLEAAVDLLNEDRAIIKTLHLISDFRKSDWQEKKGVASTIEKLSNSDTAINLIKTVPDSQSNLAITELSGATEVAAVDVPLRLRISLKNFGEQVAEDVRVSAFVDQTKLPMSIVFDKIEAGSEISQDFDVVFNKPGLHEINVSLTNDALDGDNERYMAINVKPSNPVLIVDGNPSGNEWMYIQTAIAPDTSTTGFAPSVENVDYLRRHPLSQFKNIYLLNVAELPLDAIAALEKFVSDGGGLIWFAGPSLQPAFYNEKLYKDGNGLFPAPLEMSTRELPVRESSTTVDLNVSDHPLFSVFAGQDNPLIEAVTISRYFPISEQWLQTKAEKASGVNVIATLRNRAPLILEHRLGKGRIITCLTSAGPVMTNEGEPWNTWAFNPSYIVFQLELQKYLVQSRSHEQAEIVGAPIPFSLDASRFSDEIEIQTPMTQGGRTIRLKASPEEQSDTAGNSTLQLVTAYRDTDQPGVYTVQLKQQDQTIEPRMYAFNFPVSESNLELATTDELMNELGNSKQIQIQEPGEFQWIQGQEAGREITNAILLILFVLLICEQLLAYRLSYHPKTAGAAA</sequence>
<dbReference type="PANTHER" id="PTHR37464">
    <property type="entry name" value="BLL2463 PROTEIN"/>
    <property type="match status" value="1"/>
</dbReference>
<gene>
    <name evidence="4" type="ORF">DIT97_22465</name>
</gene>
<dbReference type="Proteomes" id="UP000263642">
    <property type="component" value="Unassembled WGS sequence"/>
</dbReference>